<evidence type="ECO:0000313" key="6">
    <source>
        <dbReference type="Proteomes" id="UP000571817"/>
    </source>
</evidence>
<dbReference type="GO" id="GO:0006508">
    <property type="term" value="P:proteolysis"/>
    <property type="evidence" value="ECO:0007669"/>
    <property type="project" value="UniProtKB-KW"/>
</dbReference>
<dbReference type="InterPro" id="IPR050430">
    <property type="entry name" value="Peptidase_S1"/>
</dbReference>
<dbReference type="Proteomes" id="UP000571817">
    <property type="component" value="Unassembled WGS sequence"/>
</dbReference>
<comment type="similarity">
    <text evidence="1">Belongs to the peptidase S1 family.</text>
</comment>
<keyword evidence="6" id="KW-1185">Reference proteome</keyword>
<dbReference type="GO" id="GO:0004252">
    <property type="term" value="F:serine-type endopeptidase activity"/>
    <property type="evidence" value="ECO:0007669"/>
    <property type="project" value="InterPro"/>
</dbReference>
<evidence type="ECO:0000256" key="2">
    <source>
        <dbReference type="ARBA" id="ARBA00023157"/>
    </source>
</evidence>
<dbReference type="InterPro" id="IPR006311">
    <property type="entry name" value="TAT_signal"/>
</dbReference>
<dbReference type="PANTHER" id="PTHR24276:SF98">
    <property type="entry name" value="FI18310P1-RELATED"/>
    <property type="match status" value="1"/>
</dbReference>
<keyword evidence="5" id="KW-0645">Protease</keyword>
<dbReference type="InterPro" id="IPR009003">
    <property type="entry name" value="Peptidase_S1_PA"/>
</dbReference>
<feature type="signal peptide" evidence="3">
    <location>
        <begin position="1"/>
        <end position="30"/>
    </location>
</feature>
<feature type="domain" description="Peptidase S1" evidence="4">
    <location>
        <begin position="41"/>
        <end position="244"/>
    </location>
</feature>
<dbReference type="Gene3D" id="2.40.10.10">
    <property type="entry name" value="Trypsin-like serine proteases"/>
    <property type="match status" value="1"/>
</dbReference>
<dbReference type="SMART" id="SM00020">
    <property type="entry name" value="Tryp_SPc"/>
    <property type="match status" value="1"/>
</dbReference>
<dbReference type="InterPro" id="IPR001314">
    <property type="entry name" value="Peptidase_S1A"/>
</dbReference>
<accession>A0A853DE71</accession>
<keyword evidence="3" id="KW-0732">Signal</keyword>
<keyword evidence="5" id="KW-0378">Hydrolase</keyword>
<keyword evidence="2" id="KW-1015">Disulfide bond</keyword>
<name>A0A853DE71_9MICO</name>
<protein>
    <submittedName>
        <fullName evidence="5">Secreted trypsin-like serine protease</fullName>
    </submittedName>
</protein>
<dbReference type="InterPro" id="IPR033116">
    <property type="entry name" value="TRYPSIN_SER"/>
</dbReference>
<dbReference type="PRINTS" id="PR00722">
    <property type="entry name" value="CHYMOTRYPSIN"/>
</dbReference>
<gene>
    <name evidence="5" type="ORF">HNR15_002705</name>
</gene>
<dbReference type="SUPFAM" id="SSF50494">
    <property type="entry name" value="Trypsin-like serine proteases"/>
    <property type="match status" value="1"/>
</dbReference>
<evidence type="ECO:0000256" key="1">
    <source>
        <dbReference type="ARBA" id="ARBA00007664"/>
    </source>
</evidence>
<dbReference type="PROSITE" id="PS51318">
    <property type="entry name" value="TAT"/>
    <property type="match status" value="1"/>
</dbReference>
<evidence type="ECO:0000313" key="5">
    <source>
        <dbReference type="EMBL" id="NYJ75742.1"/>
    </source>
</evidence>
<dbReference type="PANTHER" id="PTHR24276">
    <property type="entry name" value="POLYSERASE-RELATED"/>
    <property type="match status" value="1"/>
</dbReference>
<evidence type="ECO:0000259" key="4">
    <source>
        <dbReference type="PROSITE" id="PS50240"/>
    </source>
</evidence>
<proteinExistence type="inferred from homology"/>
<feature type="chain" id="PRO_5032626343" evidence="3">
    <location>
        <begin position="31"/>
        <end position="245"/>
    </location>
</feature>
<dbReference type="InterPro" id="IPR043504">
    <property type="entry name" value="Peptidase_S1_PA_chymotrypsin"/>
</dbReference>
<organism evidence="5 6">
    <name type="scientific">Allobranchiibius huperziae</name>
    <dbReference type="NCBI Taxonomy" id="1874116"/>
    <lineage>
        <taxon>Bacteria</taxon>
        <taxon>Bacillati</taxon>
        <taxon>Actinomycetota</taxon>
        <taxon>Actinomycetes</taxon>
        <taxon>Micrococcales</taxon>
        <taxon>Dermacoccaceae</taxon>
        <taxon>Allobranchiibius</taxon>
    </lineage>
</organism>
<dbReference type="RefSeq" id="WP_246305932.1">
    <property type="nucleotide sequence ID" value="NZ_JACCFW010000001.1"/>
</dbReference>
<dbReference type="InterPro" id="IPR001254">
    <property type="entry name" value="Trypsin_dom"/>
</dbReference>
<dbReference type="EMBL" id="JACCFW010000001">
    <property type="protein sequence ID" value="NYJ75742.1"/>
    <property type="molecule type" value="Genomic_DNA"/>
</dbReference>
<dbReference type="Pfam" id="PF00089">
    <property type="entry name" value="Trypsin"/>
    <property type="match status" value="1"/>
</dbReference>
<evidence type="ECO:0000256" key="3">
    <source>
        <dbReference type="SAM" id="SignalP"/>
    </source>
</evidence>
<reference evidence="5 6" key="1">
    <citation type="submission" date="2020-07" db="EMBL/GenBank/DDBJ databases">
        <title>Sequencing the genomes of 1000 actinobacteria strains.</title>
        <authorList>
            <person name="Klenk H.-P."/>
        </authorList>
    </citation>
    <scope>NUCLEOTIDE SEQUENCE [LARGE SCALE GENOMIC DNA]</scope>
    <source>
        <strain evidence="5 6">DSM 29531</strain>
    </source>
</reference>
<comment type="caution">
    <text evidence="5">The sequence shown here is derived from an EMBL/GenBank/DDBJ whole genome shotgun (WGS) entry which is preliminary data.</text>
</comment>
<sequence>MSNARTAFRTMSGLAATLALAAVAAGPAHASTPAAHAQPHIIGGTQASSPYIAQLVFQQGSGTYGCTGEAISADWVLTAQHCIDGTSSMNVYFSNDTSNPGPAIAADDFEASPDGDVALVHLSRSASIGSYAPLANSYSPASGDSGTIYGYGLRAGGAQPDYLYKADVNVLGSSTDAYGGRAVHVQGQDGASNHGDSGGPLFVGGVVVGVCSTGDTADPGSDIHATSNYANLTDSRGWISSTAGV</sequence>
<dbReference type="AlphaFoldDB" id="A0A853DE71"/>
<dbReference type="PROSITE" id="PS50240">
    <property type="entry name" value="TRYPSIN_DOM"/>
    <property type="match status" value="1"/>
</dbReference>
<dbReference type="PROSITE" id="PS00135">
    <property type="entry name" value="TRYPSIN_SER"/>
    <property type="match status" value="1"/>
</dbReference>